<keyword evidence="6" id="KW-1185">Reference proteome</keyword>
<dbReference type="PROSITE" id="PS00460">
    <property type="entry name" value="GLUTATHIONE_PEROXID_1"/>
    <property type="match status" value="1"/>
</dbReference>
<dbReference type="PIRSF" id="PIRSF000303">
    <property type="entry name" value="Glutathion_perox"/>
    <property type="match status" value="1"/>
</dbReference>
<dbReference type="InterPro" id="IPR036249">
    <property type="entry name" value="Thioredoxin-like_sf"/>
</dbReference>
<dbReference type="SUPFAM" id="SSF52833">
    <property type="entry name" value="Thioredoxin-like"/>
    <property type="match status" value="1"/>
</dbReference>
<evidence type="ECO:0000256" key="1">
    <source>
        <dbReference type="ARBA" id="ARBA00006926"/>
    </source>
</evidence>
<evidence type="ECO:0000256" key="3">
    <source>
        <dbReference type="ARBA" id="ARBA00023002"/>
    </source>
</evidence>
<dbReference type="CDD" id="cd00340">
    <property type="entry name" value="GSH_Peroxidase"/>
    <property type="match status" value="1"/>
</dbReference>
<dbReference type="PROSITE" id="PS00763">
    <property type="entry name" value="GLUTATHIONE_PEROXID_2"/>
    <property type="match status" value="1"/>
</dbReference>
<organism evidence="5 6">
    <name type="scientific">Megasphaera lornae</name>
    <dbReference type="NCBI Taxonomy" id="1000568"/>
    <lineage>
        <taxon>Bacteria</taxon>
        <taxon>Bacillati</taxon>
        <taxon>Bacillota</taxon>
        <taxon>Negativicutes</taxon>
        <taxon>Veillonellales</taxon>
        <taxon>Veillonellaceae</taxon>
        <taxon>Megasphaera</taxon>
    </lineage>
</organism>
<dbReference type="EMBL" id="AFIJ01000039">
    <property type="protein sequence ID" value="EGL39198.1"/>
    <property type="molecule type" value="Genomic_DNA"/>
</dbReference>
<evidence type="ECO:0000256" key="2">
    <source>
        <dbReference type="ARBA" id="ARBA00022559"/>
    </source>
</evidence>
<sequence>MSIYDYSVKDITGNDVALREYRGKLVLIVNTASKCGFTPQYDGLEGLYKKYKDRGLVILGFPCNQFLQQEPGDAKEIQSFCKLNHGVTFPLFAKVDVRGEQAIPLYKYLTETAPFRGYELQKPGGKIIEEVVRKNYPDNLEGNGVKWNFTKFLISRDGQQVTRFEPTTTPEELDSIIAAAL</sequence>
<dbReference type="Pfam" id="PF00255">
    <property type="entry name" value="GSHPx"/>
    <property type="match status" value="1"/>
</dbReference>
<comment type="similarity">
    <text evidence="1 4">Belongs to the glutathione peroxidase family.</text>
</comment>
<protein>
    <recommendedName>
        <fullName evidence="4">Glutathione peroxidase</fullName>
    </recommendedName>
</protein>
<name>A0ABN0CZ52_9FIRM</name>
<comment type="caution">
    <text evidence="5">The sequence shown here is derived from an EMBL/GenBank/DDBJ whole genome shotgun (WGS) entry which is preliminary data.</text>
</comment>
<dbReference type="PANTHER" id="PTHR11592">
    <property type="entry name" value="GLUTATHIONE PEROXIDASE"/>
    <property type="match status" value="1"/>
</dbReference>
<gene>
    <name evidence="5" type="ORF">HMPREF1039_0527</name>
</gene>
<dbReference type="InterPro" id="IPR000889">
    <property type="entry name" value="Glutathione_peroxidase"/>
</dbReference>
<keyword evidence="3 4" id="KW-0560">Oxidoreductase</keyword>
<dbReference type="RefSeq" id="WP_007391631.1">
    <property type="nucleotide sequence ID" value="NZ_AFIJ01000039.1"/>
</dbReference>
<dbReference type="PANTHER" id="PTHR11592:SF78">
    <property type="entry name" value="GLUTATHIONE PEROXIDASE"/>
    <property type="match status" value="1"/>
</dbReference>
<evidence type="ECO:0000256" key="4">
    <source>
        <dbReference type="RuleBase" id="RU000499"/>
    </source>
</evidence>
<dbReference type="Proteomes" id="UP000004018">
    <property type="component" value="Unassembled WGS sequence"/>
</dbReference>
<accession>A0ABN0CZ52</accession>
<keyword evidence="2 4" id="KW-0575">Peroxidase</keyword>
<evidence type="ECO:0000313" key="5">
    <source>
        <dbReference type="EMBL" id="EGL39198.1"/>
    </source>
</evidence>
<reference evidence="5 6" key="1">
    <citation type="submission" date="2011-04" db="EMBL/GenBank/DDBJ databases">
        <authorList>
            <person name="Harkins D.M."/>
            <person name="Madupu R."/>
            <person name="Durkin A.S."/>
            <person name="Torralba M."/>
            <person name="Methe B."/>
            <person name="Sutton G.G."/>
            <person name="Nelson K.E."/>
        </authorList>
    </citation>
    <scope>NUCLEOTIDE SEQUENCE [LARGE SCALE GENOMIC DNA]</scope>
    <source>
        <strain evidence="5 6">UPII 199-6</strain>
    </source>
</reference>
<evidence type="ECO:0000313" key="6">
    <source>
        <dbReference type="Proteomes" id="UP000004018"/>
    </source>
</evidence>
<dbReference type="PRINTS" id="PR01011">
    <property type="entry name" value="GLUTPROXDASE"/>
</dbReference>
<dbReference type="Gene3D" id="3.40.30.10">
    <property type="entry name" value="Glutaredoxin"/>
    <property type="match status" value="1"/>
</dbReference>
<proteinExistence type="inferred from homology"/>
<dbReference type="PROSITE" id="PS51355">
    <property type="entry name" value="GLUTATHIONE_PEROXID_3"/>
    <property type="match status" value="1"/>
</dbReference>
<dbReference type="InterPro" id="IPR029760">
    <property type="entry name" value="GPX_CS"/>
</dbReference>
<dbReference type="GO" id="GO:0004602">
    <property type="term" value="F:glutathione peroxidase activity"/>
    <property type="evidence" value="ECO:0007669"/>
    <property type="project" value="UniProtKB-EC"/>
</dbReference>
<dbReference type="InterPro" id="IPR029759">
    <property type="entry name" value="GPX_AS"/>
</dbReference>